<feature type="transmembrane region" description="Helical" evidence="2">
    <location>
        <begin position="21"/>
        <end position="39"/>
    </location>
</feature>
<dbReference type="EMBL" id="CAXKWB010006277">
    <property type="protein sequence ID" value="CAL4082289.1"/>
    <property type="molecule type" value="Genomic_DNA"/>
</dbReference>
<name>A0AAV2QHH4_MEGNR</name>
<protein>
    <submittedName>
        <fullName evidence="3">Uncharacterized protein</fullName>
    </submittedName>
</protein>
<keyword evidence="2" id="KW-1133">Transmembrane helix</keyword>
<reference evidence="3 4" key="1">
    <citation type="submission" date="2024-05" db="EMBL/GenBank/DDBJ databases">
        <authorList>
            <person name="Wallberg A."/>
        </authorList>
    </citation>
    <scope>NUCLEOTIDE SEQUENCE [LARGE SCALE GENOMIC DNA]</scope>
</reference>
<accession>A0AAV2QHH4</accession>
<keyword evidence="4" id="KW-1185">Reference proteome</keyword>
<organism evidence="3 4">
    <name type="scientific">Meganyctiphanes norvegica</name>
    <name type="common">Northern krill</name>
    <name type="synonym">Thysanopoda norvegica</name>
    <dbReference type="NCBI Taxonomy" id="48144"/>
    <lineage>
        <taxon>Eukaryota</taxon>
        <taxon>Metazoa</taxon>
        <taxon>Ecdysozoa</taxon>
        <taxon>Arthropoda</taxon>
        <taxon>Crustacea</taxon>
        <taxon>Multicrustacea</taxon>
        <taxon>Malacostraca</taxon>
        <taxon>Eumalacostraca</taxon>
        <taxon>Eucarida</taxon>
        <taxon>Euphausiacea</taxon>
        <taxon>Euphausiidae</taxon>
        <taxon>Meganyctiphanes</taxon>
    </lineage>
</organism>
<comment type="caution">
    <text evidence="3">The sequence shown here is derived from an EMBL/GenBank/DDBJ whole genome shotgun (WGS) entry which is preliminary data.</text>
</comment>
<evidence type="ECO:0000313" key="4">
    <source>
        <dbReference type="Proteomes" id="UP001497623"/>
    </source>
</evidence>
<dbReference type="Proteomes" id="UP001497623">
    <property type="component" value="Unassembled WGS sequence"/>
</dbReference>
<dbReference type="AlphaFoldDB" id="A0AAV2QHH4"/>
<evidence type="ECO:0000313" key="3">
    <source>
        <dbReference type="EMBL" id="CAL4082289.1"/>
    </source>
</evidence>
<keyword evidence="2" id="KW-0472">Membrane</keyword>
<feature type="compositionally biased region" description="Basic residues" evidence="1">
    <location>
        <begin position="97"/>
        <end position="120"/>
    </location>
</feature>
<proteinExistence type="predicted"/>
<evidence type="ECO:0000256" key="2">
    <source>
        <dbReference type="SAM" id="Phobius"/>
    </source>
</evidence>
<feature type="region of interest" description="Disordered" evidence="1">
    <location>
        <begin position="97"/>
        <end position="153"/>
    </location>
</feature>
<sequence>MTMTTKPHRVNMKVSGRVCEIYCLFMVVVAILIAVQLFFQNAQKQLTESSKSKTSYDDELHIEKRDISYSEREGQTEIEVTGAAPIVPNIHRSYVKKKAPYIRKAKKNRRNKKNKKNSHISKKEGGTVQKKKLKGTRNDSKKNHGKNSSTRKK</sequence>
<feature type="compositionally biased region" description="Basic residues" evidence="1">
    <location>
        <begin position="143"/>
        <end position="153"/>
    </location>
</feature>
<evidence type="ECO:0000256" key="1">
    <source>
        <dbReference type="SAM" id="MobiDB-lite"/>
    </source>
</evidence>
<gene>
    <name evidence="3" type="ORF">MNOR_LOCUS11801</name>
</gene>
<keyword evidence="2" id="KW-0812">Transmembrane</keyword>